<keyword evidence="5 10" id="KW-0812">Transmembrane</keyword>
<evidence type="ECO:0000256" key="10">
    <source>
        <dbReference type="SAM" id="Phobius"/>
    </source>
</evidence>
<dbReference type="CDD" id="cd06261">
    <property type="entry name" value="TM_PBP2"/>
    <property type="match status" value="1"/>
</dbReference>
<dbReference type="InterPro" id="IPR000515">
    <property type="entry name" value="MetI-like"/>
</dbReference>
<proteinExistence type="inferred from homology"/>
<dbReference type="GO" id="GO:0022857">
    <property type="term" value="F:transmembrane transporter activity"/>
    <property type="evidence" value="ECO:0007669"/>
    <property type="project" value="InterPro"/>
</dbReference>
<feature type="domain" description="ABC transmembrane type-1" evidence="11">
    <location>
        <begin position="73"/>
        <end position="260"/>
    </location>
</feature>
<dbReference type="GO" id="GO:0043190">
    <property type="term" value="C:ATP-binding cassette (ABC) transporter complex"/>
    <property type="evidence" value="ECO:0007669"/>
    <property type="project" value="InterPro"/>
</dbReference>
<reference evidence="12" key="1">
    <citation type="submission" date="2019-08" db="EMBL/GenBank/DDBJ databases">
        <authorList>
            <person name="Kucharzyk K."/>
            <person name="Murdoch R.W."/>
            <person name="Higgins S."/>
            <person name="Loffler F."/>
        </authorList>
    </citation>
    <scope>NUCLEOTIDE SEQUENCE</scope>
</reference>
<keyword evidence="6" id="KW-0029">Amino-acid transport</keyword>
<dbReference type="EMBL" id="VSSQ01000010">
    <property type="protein sequence ID" value="MPL59827.1"/>
    <property type="molecule type" value="Genomic_DNA"/>
</dbReference>
<evidence type="ECO:0000256" key="9">
    <source>
        <dbReference type="SAM" id="MobiDB-lite"/>
    </source>
</evidence>
<dbReference type="InterPro" id="IPR035906">
    <property type="entry name" value="MetI-like_sf"/>
</dbReference>
<comment type="similarity">
    <text evidence="2">Belongs to the binding-protein-dependent transport system permease family. HisMQ subfamily.</text>
</comment>
<dbReference type="InterPro" id="IPR010065">
    <property type="entry name" value="AA_ABC_transptr_permease_3TM"/>
</dbReference>
<organism evidence="12">
    <name type="scientific">bioreactor metagenome</name>
    <dbReference type="NCBI Taxonomy" id="1076179"/>
    <lineage>
        <taxon>unclassified sequences</taxon>
        <taxon>metagenomes</taxon>
        <taxon>ecological metagenomes</taxon>
    </lineage>
</organism>
<dbReference type="PROSITE" id="PS50928">
    <property type="entry name" value="ABC_TM1"/>
    <property type="match status" value="1"/>
</dbReference>
<evidence type="ECO:0000313" key="12">
    <source>
        <dbReference type="EMBL" id="MPL59827.1"/>
    </source>
</evidence>
<evidence type="ECO:0000256" key="1">
    <source>
        <dbReference type="ARBA" id="ARBA00004651"/>
    </source>
</evidence>
<evidence type="ECO:0000256" key="8">
    <source>
        <dbReference type="ARBA" id="ARBA00023136"/>
    </source>
</evidence>
<evidence type="ECO:0000259" key="11">
    <source>
        <dbReference type="PROSITE" id="PS50928"/>
    </source>
</evidence>
<keyword evidence="8 10" id="KW-0472">Membrane</keyword>
<keyword evidence="3" id="KW-0813">Transport</keyword>
<feature type="region of interest" description="Disordered" evidence="9">
    <location>
        <begin position="1"/>
        <end position="20"/>
    </location>
</feature>
<evidence type="ECO:0000256" key="4">
    <source>
        <dbReference type="ARBA" id="ARBA00022475"/>
    </source>
</evidence>
<name>A0A644T047_9ZZZZ</name>
<comment type="subcellular location">
    <subcellularLocation>
        <location evidence="1">Cell membrane</location>
        <topology evidence="1">Multi-pass membrane protein</topology>
    </subcellularLocation>
</comment>
<dbReference type="GO" id="GO:0006865">
    <property type="term" value="P:amino acid transport"/>
    <property type="evidence" value="ECO:0007669"/>
    <property type="project" value="UniProtKB-KW"/>
</dbReference>
<feature type="transmembrane region" description="Helical" evidence="10">
    <location>
        <begin position="111"/>
        <end position="132"/>
    </location>
</feature>
<gene>
    <name evidence="12" type="ORF">SDC9_05383</name>
</gene>
<comment type="caution">
    <text evidence="12">The sequence shown here is derived from an EMBL/GenBank/DDBJ whole genome shotgun (WGS) entry which is preliminary data.</text>
</comment>
<dbReference type="FunFam" id="1.10.3720.10:FF:000033">
    <property type="entry name" value="Polar amino acid ABC transporter permease"/>
    <property type="match status" value="1"/>
</dbReference>
<feature type="transmembrane region" description="Helical" evidence="10">
    <location>
        <begin position="36"/>
        <end position="57"/>
    </location>
</feature>
<dbReference type="AlphaFoldDB" id="A0A644T047"/>
<dbReference type="Pfam" id="PF00528">
    <property type="entry name" value="BPD_transp_1"/>
    <property type="match status" value="1"/>
</dbReference>
<feature type="compositionally biased region" description="Basic and acidic residues" evidence="9">
    <location>
        <begin position="1"/>
        <end position="14"/>
    </location>
</feature>
<accession>A0A644T047</accession>
<feature type="transmembrane region" description="Helical" evidence="10">
    <location>
        <begin position="144"/>
        <end position="164"/>
    </location>
</feature>
<protein>
    <recommendedName>
        <fullName evidence="11">ABC transmembrane type-1 domain-containing protein</fullName>
    </recommendedName>
</protein>
<evidence type="ECO:0000256" key="3">
    <source>
        <dbReference type="ARBA" id="ARBA00022448"/>
    </source>
</evidence>
<dbReference type="PANTHER" id="PTHR30614:SF20">
    <property type="entry name" value="GLUTAMINE TRANSPORT SYSTEM PERMEASE PROTEIN GLNP"/>
    <property type="match status" value="1"/>
</dbReference>
<dbReference type="InterPro" id="IPR043429">
    <property type="entry name" value="ArtM/GltK/GlnP/TcyL/YhdX-like"/>
</dbReference>
<keyword evidence="7 10" id="KW-1133">Transmembrane helix</keyword>
<evidence type="ECO:0000256" key="2">
    <source>
        <dbReference type="ARBA" id="ARBA00010072"/>
    </source>
</evidence>
<evidence type="ECO:0000256" key="7">
    <source>
        <dbReference type="ARBA" id="ARBA00022989"/>
    </source>
</evidence>
<dbReference type="SUPFAM" id="SSF161098">
    <property type="entry name" value="MetI-like"/>
    <property type="match status" value="1"/>
</dbReference>
<evidence type="ECO:0000256" key="5">
    <source>
        <dbReference type="ARBA" id="ARBA00022692"/>
    </source>
</evidence>
<feature type="transmembrane region" description="Helical" evidence="10">
    <location>
        <begin position="241"/>
        <end position="261"/>
    </location>
</feature>
<dbReference type="PANTHER" id="PTHR30614">
    <property type="entry name" value="MEMBRANE COMPONENT OF AMINO ACID ABC TRANSPORTER"/>
    <property type="match status" value="1"/>
</dbReference>
<evidence type="ECO:0000256" key="6">
    <source>
        <dbReference type="ARBA" id="ARBA00022970"/>
    </source>
</evidence>
<keyword evidence="4" id="KW-1003">Cell membrane</keyword>
<dbReference type="Gene3D" id="1.10.3720.10">
    <property type="entry name" value="MetI-like"/>
    <property type="match status" value="1"/>
</dbReference>
<feature type="transmembrane region" description="Helical" evidence="10">
    <location>
        <begin position="77"/>
        <end position="99"/>
    </location>
</feature>
<sequence>MAKGSPRSERDSRGPTRPTITVTDGTLIPLKDEGGLLSAWNISFFGAIVLLIALPLFSPDPYLRILSFVPDGLVATFSVTLISICFALVIGLFAGLGRISQRAWVNRIATVYVEIIRGIPLLVQLFYIYYALGPLLRLQGPPAAILAMSICYGAYMAEIFRAGIQAIPRGQMEAALALGMSRSSAMRKIIIPQTIRVILPPIGNEFIALLKDSSLVSILAVSDLLRRGREYASTSFRYFESYTVIALIYLVMTLFFSRLVAIMEERLRHRGNVH</sequence>
<dbReference type="NCBIfam" id="TIGR01726">
    <property type="entry name" value="HEQRo_perm_3TM"/>
    <property type="match status" value="1"/>
</dbReference>